<feature type="transmembrane region" description="Helical" evidence="1">
    <location>
        <begin position="45"/>
        <end position="64"/>
    </location>
</feature>
<keyword evidence="1" id="KW-0812">Transmembrane</keyword>
<name>A0ABT9P6D1_9ACTN</name>
<reference evidence="2 3" key="1">
    <citation type="submission" date="2023-07" db="EMBL/GenBank/DDBJ databases">
        <title>Sequencing the genomes of 1000 actinobacteria strains.</title>
        <authorList>
            <person name="Klenk H.-P."/>
        </authorList>
    </citation>
    <scope>NUCLEOTIDE SEQUENCE [LARGE SCALE GENOMIC DNA]</scope>
    <source>
        <strain evidence="2 3">DSM 44388</strain>
    </source>
</reference>
<gene>
    <name evidence="2" type="ORF">J2S57_003781</name>
</gene>
<sequence length="117" mass="12419">MSRSITDRIARLPLPVRHAALVLAAGGLSWAGTELVPWLEGQAELGAVLALALTGALAAVTPLVQGYGLGNRQTDLPLPETDGPLTIRLTAPLDTPDELSKRITAAMREYRERGGRL</sequence>
<dbReference type="Proteomes" id="UP001235712">
    <property type="component" value="Unassembled WGS sequence"/>
</dbReference>
<keyword evidence="1" id="KW-0472">Membrane</keyword>
<protein>
    <submittedName>
        <fullName evidence="2">Uncharacterized protein</fullName>
    </submittedName>
</protein>
<dbReference type="EMBL" id="JAUSQZ010000001">
    <property type="protein sequence ID" value="MDP9828032.1"/>
    <property type="molecule type" value="Genomic_DNA"/>
</dbReference>
<proteinExistence type="predicted"/>
<evidence type="ECO:0000313" key="2">
    <source>
        <dbReference type="EMBL" id="MDP9828032.1"/>
    </source>
</evidence>
<accession>A0ABT9P6D1</accession>
<keyword evidence="1" id="KW-1133">Transmembrane helix</keyword>
<feature type="transmembrane region" description="Helical" evidence="1">
    <location>
        <begin position="20"/>
        <end position="39"/>
    </location>
</feature>
<organism evidence="2 3">
    <name type="scientific">Kineosporia succinea</name>
    <dbReference type="NCBI Taxonomy" id="84632"/>
    <lineage>
        <taxon>Bacteria</taxon>
        <taxon>Bacillati</taxon>
        <taxon>Actinomycetota</taxon>
        <taxon>Actinomycetes</taxon>
        <taxon>Kineosporiales</taxon>
        <taxon>Kineosporiaceae</taxon>
        <taxon>Kineosporia</taxon>
    </lineage>
</organism>
<comment type="caution">
    <text evidence="2">The sequence shown here is derived from an EMBL/GenBank/DDBJ whole genome shotgun (WGS) entry which is preliminary data.</text>
</comment>
<evidence type="ECO:0000313" key="3">
    <source>
        <dbReference type="Proteomes" id="UP001235712"/>
    </source>
</evidence>
<keyword evidence="3" id="KW-1185">Reference proteome</keyword>
<dbReference type="RefSeq" id="WP_307244796.1">
    <property type="nucleotide sequence ID" value="NZ_JAUSQZ010000001.1"/>
</dbReference>
<evidence type="ECO:0000256" key="1">
    <source>
        <dbReference type="SAM" id="Phobius"/>
    </source>
</evidence>